<dbReference type="PROSITE" id="PS01040">
    <property type="entry name" value="SBP_BACTERIAL_5"/>
    <property type="match status" value="1"/>
</dbReference>
<dbReference type="Proteomes" id="UP001320159">
    <property type="component" value="Unassembled WGS sequence"/>
</dbReference>
<dbReference type="GO" id="GO:0042597">
    <property type="term" value="C:periplasmic space"/>
    <property type="evidence" value="ECO:0007669"/>
    <property type="project" value="UniProtKB-ARBA"/>
</dbReference>
<proteinExistence type="inferred from homology"/>
<dbReference type="Gene3D" id="3.40.190.10">
    <property type="entry name" value="Periplasmic binding protein-like II"/>
    <property type="match status" value="1"/>
</dbReference>
<dbReference type="InterPro" id="IPR030678">
    <property type="entry name" value="Peptide/Ni-bd"/>
</dbReference>
<keyword evidence="3" id="KW-0732">Signal</keyword>
<dbReference type="InterPro" id="IPR039424">
    <property type="entry name" value="SBP_5"/>
</dbReference>
<dbReference type="PANTHER" id="PTHR30290:SF64">
    <property type="entry name" value="ABC TRANSPORTER PERIPLASMIC BINDING PROTEIN"/>
    <property type="match status" value="1"/>
</dbReference>
<comment type="caution">
    <text evidence="5">The sequence shown here is derived from an EMBL/GenBank/DDBJ whole genome shotgun (WGS) entry which is preliminary data.</text>
</comment>
<organism evidence="5 6">
    <name type="scientific">Methanooceanicella nereidis</name>
    <dbReference type="NCBI Taxonomy" id="2052831"/>
    <lineage>
        <taxon>Archaea</taxon>
        <taxon>Methanobacteriati</taxon>
        <taxon>Methanobacteriota</taxon>
        <taxon>Stenosarchaea group</taxon>
        <taxon>Methanomicrobia</taxon>
        <taxon>Methanocellales</taxon>
        <taxon>Methanocellaceae</taxon>
        <taxon>Methanooceanicella</taxon>
    </lineage>
</organism>
<feature type="domain" description="Solute-binding protein family 5" evidence="4">
    <location>
        <begin position="88"/>
        <end position="445"/>
    </location>
</feature>
<dbReference type="Gene3D" id="3.90.76.10">
    <property type="entry name" value="Dipeptide-binding Protein, Domain 1"/>
    <property type="match status" value="1"/>
</dbReference>
<evidence type="ECO:0000313" key="6">
    <source>
        <dbReference type="Proteomes" id="UP001320159"/>
    </source>
</evidence>
<dbReference type="InterPro" id="IPR023765">
    <property type="entry name" value="SBP_5_CS"/>
</dbReference>
<dbReference type="SUPFAM" id="SSF53850">
    <property type="entry name" value="Periplasmic binding protein-like II"/>
    <property type="match status" value="1"/>
</dbReference>
<dbReference type="CDD" id="cd08520">
    <property type="entry name" value="PBP2_NikA_DppA_OppA_like_21"/>
    <property type="match status" value="1"/>
</dbReference>
<dbReference type="Gene3D" id="3.10.105.10">
    <property type="entry name" value="Dipeptide-binding Protein, Domain 3"/>
    <property type="match status" value="1"/>
</dbReference>
<keyword evidence="2" id="KW-0813">Transport</keyword>
<evidence type="ECO:0000259" key="4">
    <source>
        <dbReference type="Pfam" id="PF00496"/>
    </source>
</evidence>
<dbReference type="AlphaFoldDB" id="A0AAP2RD79"/>
<comment type="similarity">
    <text evidence="1">Belongs to the bacterial solute-binding protein 5 family.</text>
</comment>
<gene>
    <name evidence="5" type="ORF">CUJ83_10490</name>
</gene>
<dbReference type="PANTHER" id="PTHR30290">
    <property type="entry name" value="PERIPLASMIC BINDING COMPONENT OF ABC TRANSPORTER"/>
    <property type="match status" value="1"/>
</dbReference>
<protein>
    <submittedName>
        <fullName evidence="5">Diguanylate phosphodiesterase</fullName>
    </submittedName>
</protein>
<evidence type="ECO:0000313" key="5">
    <source>
        <dbReference type="EMBL" id="MCD1295426.1"/>
    </source>
</evidence>
<reference evidence="5 6" key="1">
    <citation type="submission" date="2017-11" db="EMBL/GenBank/DDBJ databases">
        <title>Isolation and Characterization of Family Methanocellaceae Species from Potential Methane Hydrate Area Offshore Southwestern Taiwan.</title>
        <authorList>
            <person name="Zhang W.-L."/>
            <person name="Chen W.-C."/>
            <person name="Lai M.-C."/>
            <person name="Chen S.-C."/>
        </authorList>
    </citation>
    <scope>NUCLEOTIDE SEQUENCE [LARGE SCALE GENOMIC DNA]</scope>
    <source>
        <strain evidence="5 6">CWC-04</strain>
    </source>
</reference>
<dbReference type="PIRSF" id="PIRSF002741">
    <property type="entry name" value="MppA"/>
    <property type="match status" value="1"/>
</dbReference>
<evidence type="ECO:0000256" key="1">
    <source>
        <dbReference type="ARBA" id="ARBA00005695"/>
    </source>
</evidence>
<dbReference type="Pfam" id="PF00496">
    <property type="entry name" value="SBP_bac_5"/>
    <property type="match status" value="1"/>
</dbReference>
<dbReference type="GO" id="GO:0015833">
    <property type="term" value="P:peptide transport"/>
    <property type="evidence" value="ECO:0007669"/>
    <property type="project" value="TreeGrafter"/>
</dbReference>
<dbReference type="FunFam" id="3.10.105.10:FF:000006">
    <property type="entry name" value="Peptide ABC transporter substrate-binding protein"/>
    <property type="match status" value="1"/>
</dbReference>
<sequence>MGLIAACLCLTMIFSGCVTRSQPDPSGTPTQNPGTGSQFVSPGIVDTIHLAGGDYGYPTPFQHYPRGPGSFKMNLIFDALVEKDDKGIVPWLAEKWDIGADGKEYTFYLRKNVKWQDREDFTADDVKFSIEYVTAHPPVSGADLSAIESVTVIDDHTIKMTLSQPIAPFIYQLYSFKIIPEHIWSDVSDPNTYSAPEAVIGTGPYKLAEYSKEHGTYKFVANENFWGPTPRVKNIEFVPVSDSLVSFQQNEIDFTGLSPDTIDMFKSDPGVYVFQQPAIWGYELSFNENKNSILKDKAVRQAFAYAIDRDELVEKVGRGAGKPGSMGILPQDHIWYNENIPQYEHDANKAKQVLADAGWKDSDGDGIMDKNGKKLSFTLILASGEARIGELVKERLKEAGIDVTIQAVESKSRDTKLKQGDFEIAINGYGGWGGDADYLRTKFCGTNFGMQGASHGRPLIGYQNDEVDKLALEQLKETDTEKRKQIIYKLQEVLAEDVPSVPLYYTASYEAYRPTVYDGWMNMFDHHEVTHSKLSYLDRTEIAWV</sequence>
<dbReference type="InterPro" id="IPR000914">
    <property type="entry name" value="SBP_5_dom"/>
</dbReference>
<evidence type="ECO:0000256" key="2">
    <source>
        <dbReference type="ARBA" id="ARBA00022448"/>
    </source>
</evidence>
<keyword evidence="6" id="KW-1185">Reference proteome</keyword>
<name>A0AAP2RD79_9EURY</name>
<dbReference type="GO" id="GO:0043190">
    <property type="term" value="C:ATP-binding cassette (ABC) transporter complex"/>
    <property type="evidence" value="ECO:0007669"/>
    <property type="project" value="InterPro"/>
</dbReference>
<dbReference type="RefSeq" id="WP_230742279.1">
    <property type="nucleotide sequence ID" value="NZ_PGCK01000008.1"/>
</dbReference>
<dbReference type="EMBL" id="PGCK01000008">
    <property type="protein sequence ID" value="MCD1295426.1"/>
    <property type="molecule type" value="Genomic_DNA"/>
</dbReference>
<dbReference type="GO" id="GO:1904680">
    <property type="term" value="F:peptide transmembrane transporter activity"/>
    <property type="evidence" value="ECO:0007669"/>
    <property type="project" value="TreeGrafter"/>
</dbReference>
<accession>A0AAP2RD79</accession>
<evidence type="ECO:0000256" key="3">
    <source>
        <dbReference type="ARBA" id="ARBA00022729"/>
    </source>
</evidence>